<gene>
    <name evidence="11" type="primary">Dmbt1_4</name>
    <name evidence="11" type="ORF">NOTNIG_R03507</name>
</gene>
<evidence type="ECO:0000313" key="11">
    <source>
        <dbReference type="EMBL" id="NXD18144.1"/>
    </source>
</evidence>
<evidence type="ECO:0000256" key="9">
    <source>
        <dbReference type="PROSITE-ProRule" id="PRU00196"/>
    </source>
</evidence>
<feature type="domain" description="SRCR" evidence="10">
    <location>
        <begin position="147"/>
        <end position="247"/>
    </location>
</feature>
<feature type="domain" description="SRCR" evidence="10">
    <location>
        <begin position="38"/>
        <end position="138"/>
    </location>
</feature>
<organism evidence="11 12">
    <name type="scientific">Nothocercus nigrocapillus</name>
    <dbReference type="NCBI Taxonomy" id="1977171"/>
    <lineage>
        <taxon>Eukaryota</taxon>
        <taxon>Metazoa</taxon>
        <taxon>Chordata</taxon>
        <taxon>Craniata</taxon>
        <taxon>Vertebrata</taxon>
        <taxon>Euteleostomi</taxon>
        <taxon>Archelosauria</taxon>
        <taxon>Archosauria</taxon>
        <taxon>Dinosauria</taxon>
        <taxon>Saurischia</taxon>
        <taxon>Theropoda</taxon>
        <taxon>Coelurosauria</taxon>
        <taxon>Aves</taxon>
        <taxon>Palaeognathae</taxon>
        <taxon>Tinamiformes</taxon>
        <taxon>Tinamidae</taxon>
        <taxon>Nothocercus</taxon>
    </lineage>
</organism>
<accession>A0A851TN68</accession>
<evidence type="ECO:0000256" key="4">
    <source>
        <dbReference type="ARBA" id="ARBA00023170"/>
    </source>
</evidence>
<dbReference type="Pfam" id="PF00530">
    <property type="entry name" value="SRCR"/>
    <property type="match status" value="4"/>
</dbReference>
<feature type="non-terminal residue" evidence="11">
    <location>
        <position position="467"/>
    </location>
</feature>
<feature type="disulfide bond" evidence="9">
    <location>
        <begin position="2"/>
        <end position="12"/>
    </location>
</feature>
<feature type="disulfide bond" evidence="9">
    <location>
        <begin position="433"/>
        <end position="443"/>
    </location>
</feature>
<evidence type="ECO:0000256" key="2">
    <source>
        <dbReference type="ARBA" id="ARBA00022737"/>
    </source>
</evidence>
<dbReference type="InterPro" id="IPR036772">
    <property type="entry name" value="SRCR-like_dom_sf"/>
</dbReference>
<name>A0A851TN68_9AVES</name>
<keyword evidence="12" id="KW-1185">Reference proteome</keyword>
<feature type="disulfide bond" evidence="9">
    <location>
        <begin position="172"/>
        <end position="236"/>
    </location>
</feature>
<dbReference type="PANTHER" id="PTHR19331:SF487">
    <property type="entry name" value="SOLUBLE SCAVENGER RECEPTOR CYSTEINE-RICH DOMAIN-CONTAINING PROTEIN SSC5D"/>
    <property type="match status" value="1"/>
</dbReference>
<evidence type="ECO:0000256" key="6">
    <source>
        <dbReference type="ARBA" id="ARBA00058074"/>
    </source>
</evidence>
<dbReference type="EMBL" id="WBNA01000673">
    <property type="protein sequence ID" value="NXD18144.1"/>
    <property type="molecule type" value="Genomic_DNA"/>
</dbReference>
<evidence type="ECO:0000256" key="3">
    <source>
        <dbReference type="ARBA" id="ARBA00023157"/>
    </source>
</evidence>
<evidence type="ECO:0000256" key="1">
    <source>
        <dbReference type="ARBA" id="ARBA00022729"/>
    </source>
</evidence>
<evidence type="ECO:0000313" key="12">
    <source>
        <dbReference type="Proteomes" id="UP000661971"/>
    </source>
</evidence>
<dbReference type="SUPFAM" id="SSF56487">
    <property type="entry name" value="SRCR-like"/>
    <property type="match status" value="5"/>
</dbReference>
<feature type="domain" description="SRCR" evidence="10">
    <location>
        <begin position="252"/>
        <end position="352"/>
    </location>
</feature>
<dbReference type="SMART" id="SM00202">
    <property type="entry name" value="SR"/>
    <property type="match status" value="4"/>
</dbReference>
<dbReference type="FunFam" id="3.10.250.10:FF:000001">
    <property type="entry name" value="Lysyl oxidase 4 isoform X1"/>
    <property type="match status" value="2"/>
</dbReference>
<dbReference type="GO" id="GO:0016020">
    <property type="term" value="C:membrane"/>
    <property type="evidence" value="ECO:0007669"/>
    <property type="project" value="InterPro"/>
</dbReference>
<proteinExistence type="predicted"/>
<comment type="caution">
    <text evidence="9">Lacks conserved residue(s) required for the propagation of feature annotation.</text>
</comment>
<dbReference type="PROSITE" id="PS00420">
    <property type="entry name" value="SRCR_1"/>
    <property type="match status" value="3"/>
</dbReference>
<feature type="domain" description="SRCR" evidence="10">
    <location>
        <begin position="360"/>
        <end position="464"/>
    </location>
</feature>
<keyword evidence="1" id="KW-0732">Signal</keyword>
<dbReference type="PANTHER" id="PTHR19331">
    <property type="entry name" value="SCAVENGER RECEPTOR DOMAIN-CONTAINING"/>
    <property type="match status" value="1"/>
</dbReference>
<dbReference type="InterPro" id="IPR001190">
    <property type="entry name" value="SRCR"/>
</dbReference>
<sequence length="467" mass="49559">RCRGTEERLALCRHRGWRKHVCAHEEDASAVCSGDLLVRLAGGPSRCAGRVELWHQGRWGTVCDDDWGLPDGTVVCRELGCGAALEAPRGARFGPGAGPIWLDDVGCSGEEAALGQCRARPWGQNNCNHEEDAGVVCTASPPGGPMVRLTGAEGRCAGRLEVFHEGLWGTVCDDMWGLPDAAVVCRELGCGAPLSAPGAALFGEGSGPIWLDNVRCRGNESALLQCPAAPWGVTDCQHREDAAVVCTAPAQLRLSGGPGRCAGRVEVLHAGRWGTVCDDGWSLAAAAVVCRELGCGAALESPGRAQYGPGTGPIWLDEVNCTGTEPALRRCPAEPWGRHNCNHHEDASAVPTVPAEPFRLRLAGGAGQCSGRLEVWHNSTWGTVCDDGWTTANSNVVCRELGCGAAHPVPRLPVDWPRFAPGKGHIWLDDVRCKGHEGSLRACAHRVWGYHDCTHTEDVGVVCQVWA</sequence>
<feature type="disulfide bond" evidence="9">
    <location>
        <begin position="107"/>
        <end position="117"/>
    </location>
</feature>
<feature type="disulfide bond" evidence="9">
    <location>
        <begin position="76"/>
        <end position="137"/>
    </location>
</feature>
<dbReference type="PROSITE" id="PS50287">
    <property type="entry name" value="SRCR_2"/>
    <property type="match status" value="5"/>
</dbReference>
<feature type="disulfide bond" evidence="9">
    <location>
        <begin position="185"/>
        <end position="246"/>
    </location>
</feature>
<keyword evidence="3 9" id="KW-1015">Disulfide bond</keyword>
<dbReference type="AlphaFoldDB" id="A0A851TN68"/>
<feature type="non-terminal residue" evidence="11">
    <location>
        <position position="1"/>
    </location>
</feature>
<dbReference type="PRINTS" id="PR00258">
    <property type="entry name" value="SPERACTRCPTR"/>
</dbReference>
<dbReference type="Gene3D" id="3.10.250.10">
    <property type="entry name" value="SRCR-like domain"/>
    <property type="match status" value="5"/>
</dbReference>
<evidence type="ECO:0000256" key="5">
    <source>
        <dbReference type="ARBA" id="ARBA00023180"/>
    </source>
</evidence>
<feature type="disulfide bond" evidence="9">
    <location>
        <begin position="216"/>
        <end position="226"/>
    </location>
</feature>
<feature type="disulfide bond" evidence="9">
    <location>
        <begin position="277"/>
        <end position="341"/>
    </location>
</feature>
<comment type="function">
    <text evidence="6">Binds to extracellular matrix proteins. Binds to pathogen-associated molecular patterns (PAMPs) present on the cell walls of Gram-positive and Gram-negative bacteria and fungi, behaving as a pattern recognition receptor (PRR). Induces bacterial and fungal aggregation and subsequent inhibition of PAMP-induced cytokine release. Does not possess intrinsic bactericidal activity. May play a role in the innate defense and homeostasis of certain epithelial surfaces.</text>
</comment>
<dbReference type="FunFam" id="3.10.250.10:FF:000007">
    <property type="entry name" value="Soluble scavenger receptor cysteine-rich domain-containing protein SSC5D"/>
    <property type="match status" value="2"/>
</dbReference>
<keyword evidence="2" id="KW-0677">Repeat</keyword>
<comment type="subunit">
    <text evidence="7">Interacts with LGALS1 and laminin.</text>
</comment>
<comment type="caution">
    <text evidence="11">The sequence shown here is derived from an EMBL/GenBank/DDBJ whole genome shotgun (WGS) entry which is preliminary data.</text>
</comment>
<keyword evidence="4" id="KW-0675">Receptor</keyword>
<feature type="disulfide bond" evidence="9">
    <location>
        <begin position="321"/>
        <end position="331"/>
    </location>
</feature>
<reference evidence="12" key="1">
    <citation type="submission" date="2023-07" db="EMBL/GenBank/DDBJ databases">
        <title>Bird 10,000 Genomes (B10K) Project - Family phase.</title>
        <authorList>
            <person name="Zhang G."/>
        </authorList>
    </citation>
    <scope>NUCLEOTIDE SEQUENCE [LARGE SCALE GENOMIC DNA]</scope>
</reference>
<keyword evidence="5" id="KW-0325">Glycoprotein</keyword>
<feature type="disulfide bond" evidence="9">
    <location>
        <begin position="63"/>
        <end position="127"/>
    </location>
</feature>
<dbReference type="Proteomes" id="UP000661971">
    <property type="component" value="Unassembled WGS sequence"/>
</dbReference>
<evidence type="ECO:0000256" key="7">
    <source>
        <dbReference type="ARBA" id="ARBA00064153"/>
    </source>
</evidence>
<evidence type="ECO:0000259" key="10">
    <source>
        <dbReference type="PROSITE" id="PS50287"/>
    </source>
</evidence>
<protein>
    <recommendedName>
        <fullName evidence="8">Soluble scavenger receptor cysteine-rich domain-containing protein SSC5D</fullName>
    </recommendedName>
</protein>
<evidence type="ECO:0000256" key="8">
    <source>
        <dbReference type="ARBA" id="ARBA00069168"/>
    </source>
</evidence>
<feature type="domain" description="SRCR" evidence="10">
    <location>
        <begin position="1"/>
        <end position="33"/>
    </location>
</feature>